<dbReference type="PANTHER" id="PTHR46890">
    <property type="entry name" value="NON-LTR RETROLELEMENT REVERSE TRANSCRIPTASE-LIKE PROTEIN-RELATED"/>
    <property type="match status" value="1"/>
</dbReference>
<dbReference type="AlphaFoldDB" id="A0ABD3ADE6"/>
<organism evidence="1 2">
    <name type="scientific">Cinchona calisaya</name>
    <dbReference type="NCBI Taxonomy" id="153742"/>
    <lineage>
        <taxon>Eukaryota</taxon>
        <taxon>Viridiplantae</taxon>
        <taxon>Streptophyta</taxon>
        <taxon>Embryophyta</taxon>
        <taxon>Tracheophyta</taxon>
        <taxon>Spermatophyta</taxon>
        <taxon>Magnoliopsida</taxon>
        <taxon>eudicotyledons</taxon>
        <taxon>Gunneridae</taxon>
        <taxon>Pentapetalae</taxon>
        <taxon>asterids</taxon>
        <taxon>lamiids</taxon>
        <taxon>Gentianales</taxon>
        <taxon>Rubiaceae</taxon>
        <taxon>Cinchonoideae</taxon>
        <taxon>Cinchoneae</taxon>
        <taxon>Cinchona</taxon>
    </lineage>
</organism>
<dbReference type="Proteomes" id="UP001630127">
    <property type="component" value="Unassembled WGS sequence"/>
</dbReference>
<protein>
    <recommendedName>
        <fullName evidence="3">Reverse transcriptase</fullName>
    </recommendedName>
</protein>
<reference evidence="1 2" key="1">
    <citation type="submission" date="2024-11" db="EMBL/GenBank/DDBJ databases">
        <title>A near-complete genome assembly of Cinchona calisaya.</title>
        <authorList>
            <person name="Lian D.C."/>
            <person name="Zhao X.W."/>
            <person name="Wei L."/>
        </authorList>
    </citation>
    <scope>NUCLEOTIDE SEQUENCE [LARGE SCALE GENOMIC DNA]</scope>
    <source>
        <tissue evidence="1">Nenye</tissue>
    </source>
</reference>
<evidence type="ECO:0000313" key="1">
    <source>
        <dbReference type="EMBL" id="KAL3529850.1"/>
    </source>
</evidence>
<accession>A0ABD3ADE6</accession>
<dbReference type="PANTHER" id="PTHR46890:SF48">
    <property type="entry name" value="RNA-DIRECTED DNA POLYMERASE"/>
    <property type="match status" value="1"/>
</dbReference>
<evidence type="ECO:0000313" key="2">
    <source>
        <dbReference type="Proteomes" id="UP001630127"/>
    </source>
</evidence>
<keyword evidence="2" id="KW-1185">Reference proteome</keyword>
<sequence>MDKIKQESVLFFQKLFDVDCTQPIGDSLDFIPRIVTEEDNANLVTAPTMEEVKKAVFSLSSDSAVGVDGFNRVFYKTYWHILADYLFKAVEDFFFGGSLTKAITRTLLCLIPKVKYPATFMDFRPISLCTFASKVFSKILANRMGELLPKIISH</sequence>
<evidence type="ECO:0008006" key="3">
    <source>
        <dbReference type="Google" id="ProtNLM"/>
    </source>
</evidence>
<dbReference type="InterPro" id="IPR052343">
    <property type="entry name" value="Retrotransposon-Effector_Assoc"/>
</dbReference>
<dbReference type="EMBL" id="JBJUIK010000004">
    <property type="protein sequence ID" value="KAL3529850.1"/>
    <property type="molecule type" value="Genomic_DNA"/>
</dbReference>
<comment type="caution">
    <text evidence="1">The sequence shown here is derived from an EMBL/GenBank/DDBJ whole genome shotgun (WGS) entry which is preliminary data.</text>
</comment>
<proteinExistence type="predicted"/>
<gene>
    <name evidence="1" type="ORF">ACH5RR_009172</name>
</gene>
<name>A0ABD3ADE6_9GENT</name>